<dbReference type="RefSeq" id="WP_218232338.1">
    <property type="nucleotide sequence ID" value="NZ_BAABBB010000004.1"/>
</dbReference>
<reference evidence="3" key="1">
    <citation type="journal article" date="2019" name="Int. J. Syst. Evol. Microbiol.">
        <title>The Global Catalogue of Microorganisms (GCM) 10K type strain sequencing project: providing services to taxonomists for standard genome sequencing and annotation.</title>
        <authorList>
            <consortium name="The Broad Institute Genomics Platform"/>
            <consortium name="The Broad Institute Genome Sequencing Center for Infectious Disease"/>
            <person name="Wu L."/>
            <person name="Ma J."/>
        </authorList>
    </citation>
    <scope>NUCLEOTIDE SEQUENCE [LARGE SCALE GENOMIC DNA]</scope>
    <source>
        <strain evidence="3">JCM 17460</strain>
    </source>
</reference>
<evidence type="ECO:0008006" key="4">
    <source>
        <dbReference type="Google" id="ProtNLM"/>
    </source>
</evidence>
<organism evidence="2 3">
    <name type="scientific">Nocardioides daeguensis</name>
    <dbReference type="NCBI Taxonomy" id="908359"/>
    <lineage>
        <taxon>Bacteria</taxon>
        <taxon>Bacillati</taxon>
        <taxon>Actinomycetota</taxon>
        <taxon>Actinomycetes</taxon>
        <taxon>Propionibacteriales</taxon>
        <taxon>Nocardioidaceae</taxon>
        <taxon>Nocardioides</taxon>
    </lineage>
</organism>
<protein>
    <recommendedName>
        <fullName evidence="4">Cardiolipin synthase N-terminal domain-containing protein</fullName>
    </recommendedName>
</protein>
<evidence type="ECO:0000313" key="2">
    <source>
        <dbReference type="EMBL" id="GAA3520241.1"/>
    </source>
</evidence>
<dbReference type="Proteomes" id="UP001500301">
    <property type="component" value="Unassembled WGS sequence"/>
</dbReference>
<keyword evidence="1" id="KW-0812">Transmembrane</keyword>
<dbReference type="EMBL" id="BAABBB010000004">
    <property type="protein sequence ID" value="GAA3520241.1"/>
    <property type="molecule type" value="Genomic_DNA"/>
</dbReference>
<proteinExistence type="predicted"/>
<comment type="caution">
    <text evidence="2">The sequence shown here is derived from an EMBL/GenBank/DDBJ whole genome shotgun (WGS) entry which is preliminary data.</text>
</comment>
<evidence type="ECO:0000256" key="1">
    <source>
        <dbReference type="SAM" id="Phobius"/>
    </source>
</evidence>
<sequence length="63" mass="6714">MVVAVVVLALGLLALALLTGIGERRRGAGGAVVVVAGLFFPLAWLVWHLRDEQPYRRGAAPLH</sequence>
<keyword evidence="1" id="KW-1133">Transmembrane helix</keyword>
<keyword evidence="1" id="KW-0472">Membrane</keyword>
<accession>A0ABP6UST9</accession>
<keyword evidence="3" id="KW-1185">Reference proteome</keyword>
<feature type="transmembrane region" description="Helical" evidence="1">
    <location>
        <begin position="28"/>
        <end position="47"/>
    </location>
</feature>
<gene>
    <name evidence="2" type="ORF">GCM10022263_05130</name>
</gene>
<evidence type="ECO:0000313" key="3">
    <source>
        <dbReference type="Proteomes" id="UP001500301"/>
    </source>
</evidence>
<name>A0ABP6UST9_9ACTN</name>